<reference evidence="2 3" key="1">
    <citation type="journal article" date="2014" name="Int. J. Syst. Evol. Microbiol.">
        <title>Celeribacter indicus sp. nov., a polycyclic aromatic hydrocarbon-degrading bacterium from deep-sea sediment and reclassification of Huaishuia halophila as Celeribacter halophilus comb. nov.</title>
        <authorList>
            <person name="Lai Q."/>
            <person name="Cao J."/>
            <person name="Yuan J."/>
            <person name="Li F."/>
            <person name="Shao Z."/>
        </authorList>
    </citation>
    <scope>NUCLEOTIDE SEQUENCE [LARGE SCALE GENOMIC DNA]</scope>
    <source>
        <strain evidence="2">P73</strain>
    </source>
</reference>
<dbReference type="Proteomes" id="UP000031521">
    <property type="component" value="Chromosome"/>
</dbReference>
<feature type="region of interest" description="Disordered" evidence="1">
    <location>
        <begin position="1"/>
        <end position="64"/>
    </location>
</feature>
<evidence type="ECO:0000313" key="3">
    <source>
        <dbReference type="Proteomes" id="UP000031521"/>
    </source>
</evidence>
<sequence length="64" mass="6389">MTGRPAFSATGGHKTPAGGYTAVVAPPIPPPIRPLRRRGTVSDPPPMAAGAGAASGPELTRNTE</sequence>
<gene>
    <name evidence="2" type="ORF">P73_1553</name>
</gene>
<dbReference type="AlphaFoldDB" id="A0A0B5DRW6"/>
<organism evidence="2 3">
    <name type="scientific">Celeribacter indicus</name>
    <dbReference type="NCBI Taxonomy" id="1208324"/>
    <lineage>
        <taxon>Bacteria</taxon>
        <taxon>Pseudomonadati</taxon>
        <taxon>Pseudomonadota</taxon>
        <taxon>Alphaproteobacteria</taxon>
        <taxon>Rhodobacterales</taxon>
        <taxon>Roseobacteraceae</taxon>
        <taxon>Celeribacter</taxon>
    </lineage>
</organism>
<dbReference type="STRING" id="1208324.P73_1553"/>
<protein>
    <submittedName>
        <fullName evidence="2">Uncharacterized protein</fullName>
    </submittedName>
</protein>
<dbReference type="HOGENOM" id="CLU_2859491_0_0_5"/>
<dbReference type="KEGG" id="cid:P73_1553"/>
<keyword evidence="3" id="KW-1185">Reference proteome</keyword>
<feature type="compositionally biased region" description="Low complexity" evidence="1">
    <location>
        <begin position="48"/>
        <end position="57"/>
    </location>
</feature>
<name>A0A0B5DRW6_9RHOB</name>
<accession>A0A0B5DRW6</accession>
<evidence type="ECO:0000313" key="2">
    <source>
        <dbReference type="EMBL" id="AJE46268.1"/>
    </source>
</evidence>
<evidence type="ECO:0000256" key="1">
    <source>
        <dbReference type="SAM" id="MobiDB-lite"/>
    </source>
</evidence>
<proteinExistence type="predicted"/>
<dbReference type="EMBL" id="CP004393">
    <property type="protein sequence ID" value="AJE46268.1"/>
    <property type="molecule type" value="Genomic_DNA"/>
</dbReference>